<dbReference type="CDD" id="cd00093">
    <property type="entry name" value="HTH_XRE"/>
    <property type="match status" value="1"/>
</dbReference>
<name>A0ABN7ER54_9FLAO</name>
<comment type="caution">
    <text evidence="2">The sequence shown here is derived from an EMBL/GenBank/DDBJ whole genome shotgun (WGS) entry which is preliminary data.</text>
</comment>
<dbReference type="PANTHER" id="PTHR42999:SF1">
    <property type="entry name" value="PENTAPEPTIDE REPEAT-CONTAINING PROTEIN"/>
    <property type="match status" value="1"/>
</dbReference>
<dbReference type="InterPro" id="IPR052949">
    <property type="entry name" value="PA_immunity-related"/>
</dbReference>
<dbReference type="SUPFAM" id="SSF141571">
    <property type="entry name" value="Pentapeptide repeat-like"/>
    <property type="match status" value="2"/>
</dbReference>
<evidence type="ECO:0000313" key="2">
    <source>
        <dbReference type="EMBL" id="CAA9203193.1"/>
    </source>
</evidence>
<gene>
    <name evidence="2" type="ORF">FLACOL7796_04636</name>
</gene>
<feature type="domain" description="HTH cro/C1-type" evidence="1">
    <location>
        <begin position="11"/>
        <end position="65"/>
    </location>
</feature>
<evidence type="ECO:0000259" key="1">
    <source>
        <dbReference type="PROSITE" id="PS50943"/>
    </source>
</evidence>
<dbReference type="InterPro" id="IPR001646">
    <property type="entry name" value="5peptide_repeat"/>
</dbReference>
<dbReference type="Pfam" id="PF00805">
    <property type="entry name" value="Pentapeptide"/>
    <property type="match status" value="3"/>
</dbReference>
<dbReference type="SMART" id="SM00530">
    <property type="entry name" value="HTH_XRE"/>
    <property type="match status" value="1"/>
</dbReference>
<reference evidence="2 3" key="1">
    <citation type="submission" date="2020-02" db="EMBL/GenBank/DDBJ databases">
        <authorList>
            <person name="Criscuolo A."/>
        </authorList>
    </citation>
    <scope>NUCLEOTIDE SEQUENCE [LARGE SCALE GENOMIC DNA]</scope>
    <source>
        <strain evidence="2">CECT7796</strain>
    </source>
</reference>
<dbReference type="Pfam" id="PF23894">
    <property type="entry name" value="LD_SV2"/>
    <property type="match status" value="1"/>
</dbReference>
<dbReference type="EMBL" id="CADCST010000170">
    <property type="protein sequence ID" value="CAA9203193.1"/>
    <property type="molecule type" value="Genomic_DNA"/>
</dbReference>
<dbReference type="SUPFAM" id="SSF47413">
    <property type="entry name" value="lambda repressor-like DNA-binding domains"/>
    <property type="match status" value="1"/>
</dbReference>
<dbReference type="Pfam" id="PF01381">
    <property type="entry name" value="HTH_3"/>
    <property type="match status" value="1"/>
</dbReference>
<evidence type="ECO:0000313" key="3">
    <source>
        <dbReference type="Proteomes" id="UP000474567"/>
    </source>
</evidence>
<dbReference type="PROSITE" id="PS50943">
    <property type="entry name" value="HTH_CROC1"/>
    <property type="match status" value="1"/>
</dbReference>
<proteinExistence type="predicted"/>
<dbReference type="RefSeq" id="WP_173968425.1">
    <property type="nucleotide sequence ID" value="NZ_CADCST010000170.1"/>
</dbReference>
<accession>A0ABN7ER54</accession>
<dbReference type="Gene3D" id="2.160.20.80">
    <property type="entry name" value="E3 ubiquitin-protein ligase SopA"/>
    <property type="match status" value="3"/>
</dbReference>
<organism evidence="2 3">
    <name type="scientific">Flavobacterium collinsii</name>
    <dbReference type="NCBI Taxonomy" id="1114861"/>
    <lineage>
        <taxon>Bacteria</taxon>
        <taxon>Pseudomonadati</taxon>
        <taxon>Bacteroidota</taxon>
        <taxon>Flavobacteriia</taxon>
        <taxon>Flavobacteriales</taxon>
        <taxon>Flavobacteriaceae</taxon>
        <taxon>Flavobacterium</taxon>
    </lineage>
</organism>
<sequence>MLNTKMIGNKIAVARKKINLSQAQLAEHLFISSQAVGKWERGESMPDITTFNRLAEVLGVDLNYFSENFQSETSKTTPIELLANQSDELLSIKQKKKLSWDMSNGNWVDADFSGLKNLSQKFGSSNMQRCLFIESDISGLILKNNNLNGCDFTNSNISNSNIQSSNLTHNIFKNCSLQETEFSRNYLKDCDFTGANFIGANFMKNNHLDNCDFSASDIRKGQVLNSSLNKNTFKNCLLKEALFFKSHIKDCDFSDANFTEAEFKSGVFINNPVVNAIWNHTSFVEMQFDNIIFEGTLEDCYFENCEFKKVIFQNSTLTNTFFKNNNLKRVQFINCQTDKITYEFLKNNKADLTGITFLP</sequence>
<dbReference type="Gene3D" id="1.10.260.40">
    <property type="entry name" value="lambda repressor-like DNA-binding domains"/>
    <property type="match status" value="1"/>
</dbReference>
<dbReference type="PANTHER" id="PTHR42999">
    <property type="entry name" value="ANTIBIOTIC RESISTANCE PROTEIN MCBG"/>
    <property type="match status" value="1"/>
</dbReference>
<dbReference type="InterPro" id="IPR010982">
    <property type="entry name" value="Lambda_DNA-bd_dom_sf"/>
</dbReference>
<protein>
    <recommendedName>
        <fullName evidence="1">HTH cro/C1-type domain-containing protein</fullName>
    </recommendedName>
</protein>
<dbReference type="Proteomes" id="UP000474567">
    <property type="component" value="Unassembled WGS sequence"/>
</dbReference>
<keyword evidence="3" id="KW-1185">Reference proteome</keyword>
<dbReference type="InterPro" id="IPR055415">
    <property type="entry name" value="LD_SV2"/>
</dbReference>
<dbReference type="InterPro" id="IPR001387">
    <property type="entry name" value="Cro/C1-type_HTH"/>
</dbReference>